<proteinExistence type="predicted"/>
<name>A0A1Y3MLZ6_9BACI</name>
<accession>A0A1Y3MLZ6</accession>
<dbReference type="Proteomes" id="UP000195321">
    <property type="component" value="Unassembled WGS sequence"/>
</dbReference>
<comment type="caution">
    <text evidence="1">The sequence shown here is derived from an EMBL/GenBank/DDBJ whole genome shotgun (WGS) entry which is preliminary data.</text>
</comment>
<organism evidence="1 2">
    <name type="scientific">Bacillus pseudomycoides</name>
    <dbReference type="NCBI Taxonomy" id="64104"/>
    <lineage>
        <taxon>Bacteria</taxon>
        <taxon>Bacillati</taxon>
        <taxon>Bacillota</taxon>
        <taxon>Bacilli</taxon>
        <taxon>Bacillales</taxon>
        <taxon>Bacillaceae</taxon>
        <taxon>Bacillus</taxon>
        <taxon>Bacillus cereus group</taxon>
    </lineage>
</organism>
<dbReference type="EMBL" id="MWPX01000005">
    <property type="protein sequence ID" value="OUM49470.1"/>
    <property type="molecule type" value="Genomic_DNA"/>
</dbReference>
<gene>
    <name evidence="1" type="ORF">BW425_06715</name>
</gene>
<dbReference type="RefSeq" id="WP_016116621.1">
    <property type="nucleotide sequence ID" value="NZ_CP189809.1"/>
</dbReference>
<reference evidence="1 2" key="1">
    <citation type="submission" date="2017-02" db="EMBL/GenBank/DDBJ databases">
        <title>Bacillus pseudomycoides isolate FSL K6-0042.</title>
        <authorList>
            <person name="Kovac J."/>
        </authorList>
    </citation>
    <scope>NUCLEOTIDE SEQUENCE [LARGE SCALE GENOMIC DNA]</scope>
    <source>
        <strain evidence="1 2">FSL K6-0042</strain>
    </source>
</reference>
<sequence>MEQYFIYDEHLGIEVPDLQVEWEDIPEKMQHAILLKWEQIRGKIPDRIKELEYHINQKQHRLNNEENFEISCSLNSEIADLASIINDLWLWYRLTQNVSEGKAHQ</sequence>
<evidence type="ECO:0000313" key="2">
    <source>
        <dbReference type="Proteomes" id="UP000195321"/>
    </source>
</evidence>
<evidence type="ECO:0000313" key="1">
    <source>
        <dbReference type="EMBL" id="OUM49470.1"/>
    </source>
</evidence>
<dbReference type="AlphaFoldDB" id="A0A1Y3MLZ6"/>
<protein>
    <submittedName>
        <fullName evidence="1">Radical SAM protein</fullName>
    </submittedName>
</protein>